<protein>
    <submittedName>
        <fullName evidence="1">Uncharacterized protein</fullName>
    </submittedName>
</protein>
<sequence>MEVSFHSVSSLQNGDKEDTFLVESPPSELHSGLPAFAVGMLAACAMTVARKLPDAAMMTGNAVRLCGHSHTTPCCSLRMQCAGIRPAAPGAVIGSSVVCSRTRASAWCRSTALVSTTKLTSAKCKKAERRE</sequence>
<evidence type="ECO:0000313" key="1">
    <source>
        <dbReference type="Ensembl" id="ENSSMRP00000012031.1"/>
    </source>
</evidence>
<reference evidence="1" key="2">
    <citation type="submission" date="2025-09" db="UniProtKB">
        <authorList>
            <consortium name="Ensembl"/>
        </authorList>
    </citation>
    <scope>IDENTIFICATION</scope>
</reference>
<reference evidence="1" key="1">
    <citation type="submission" date="2025-08" db="UniProtKB">
        <authorList>
            <consortium name="Ensembl"/>
        </authorList>
    </citation>
    <scope>IDENTIFICATION</scope>
</reference>
<keyword evidence="2" id="KW-1185">Reference proteome</keyword>
<organism evidence="1 2">
    <name type="scientific">Salvator merianae</name>
    <name type="common">Argentine black and white tegu</name>
    <name type="synonym">Tupinambis merianae</name>
    <dbReference type="NCBI Taxonomy" id="96440"/>
    <lineage>
        <taxon>Eukaryota</taxon>
        <taxon>Metazoa</taxon>
        <taxon>Chordata</taxon>
        <taxon>Craniata</taxon>
        <taxon>Vertebrata</taxon>
        <taxon>Euteleostomi</taxon>
        <taxon>Lepidosauria</taxon>
        <taxon>Squamata</taxon>
        <taxon>Bifurcata</taxon>
        <taxon>Unidentata</taxon>
        <taxon>Episquamata</taxon>
        <taxon>Laterata</taxon>
        <taxon>Teiioidea</taxon>
        <taxon>Teiidae</taxon>
        <taxon>Salvator</taxon>
    </lineage>
</organism>
<proteinExistence type="predicted"/>
<dbReference type="Proteomes" id="UP000694421">
    <property type="component" value="Unplaced"/>
</dbReference>
<dbReference type="Ensembl" id="ENSSMRT00000014018.1">
    <property type="protein sequence ID" value="ENSSMRP00000012031.1"/>
    <property type="gene ID" value="ENSSMRG00000009423.1"/>
</dbReference>
<evidence type="ECO:0000313" key="2">
    <source>
        <dbReference type="Proteomes" id="UP000694421"/>
    </source>
</evidence>
<name>A0A8D0BZH6_SALMN</name>
<accession>A0A8D0BZH6</accession>
<dbReference type="AlphaFoldDB" id="A0A8D0BZH6"/>